<organism evidence="2">
    <name type="scientific">bioreactor metagenome</name>
    <dbReference type="NCBI Taxonomy" id="1076179"/>
    <lineage>
        <taxon>unclassified sequences</taxon>
        <taxon>metagenomes</taxon>
        <taxon>ecological metagenomes</taxon>
    </lineage>
</organism>
<dbReference type="EMBL" id="VSSQ01013830">
    <property type="protein sequence ID" value="MPM52371.1"/>
    <property type="molecule type" value="Genomic_DNA"/>
</dbReference>
<feature type="region of interest" description="Disordered" evidence="1">
    <location>
        <begin position="48"/>
        <end position="68"/>
    </location>
</feature>
<sequence>MTSKFTCKITNVIINRGTATKSLFFIGFWSYLKKSAVIKRADLNAVSPDVNGAATTPNNARNPPKLPNHDLEIRSTTTAGLLAVGGKPATNSCKP</sequence>
<proteinExistence type="predicted"/>
<gene>
    <name evidence="2" type="ORF">SDC9_99130</name>
</gene>
<dbReference type="AlphaFoldDB" id="A0A645AJA2"/>
<evidence type="ECO:0000256" key="1">
    <source>
        <dbReference type="SAM" id="MobiDB-lite"/>
    </source>
</evidence>
<accession>A0A645AJA2</accession>
<protein>
    <submittedName>
        <fullName evidence="2">Uncharacterized protein</fullName>
    </submittedName>
</protein>
<name>A0A645AJA2_9ZZZZ</name>
<evidence type="ECO:0000313" key="2">
    <source>
        <dbReference type="EMBL" id="MPM52371.1"/>
    </source>
</evidence>
<comment type="caution">
    <text evidence="2">The sequence shown here is derived from an EMBL/GenBank/DDBJ whole genome shotgun (WGS) entry which is preliminary data.</text>
</comment>
<reference evidence="2" key="1">
    <citation type="submission" date="2019-08" db="EMBL/GenBank/DDBJ databases">
        <authorList>
            <person name="Kucharzyk K."/>
            <person name="Murdoch R.W."/>
            <person name="Higgins S."/>
            <person name="Loffler F."/>
        </authorList>
    </citation>
    <scope>NUCLEOTIDE SEQUENCE</scope>
</reference>